<dbReference type="EC" id="2.6.1.-" evidence="5"/>
<dbReference type="Gene3D" id="3.90.1150.10">
    <property type="entry name" value="Aspartate Aminotransferase, domain 1"/>
    <property type="match status" value="1"/>
</dbReference>
<dbReference type="GO" id="GO:0019354">
    <property type="term" value="P:siroheme biosynthetic process"/>
    <property type="evidence" value="ECO:0007669"/>
    <property type="project" value="InterPro"/>
</dbReference>
<protein>
    <recommendedName>
        <fullName evidence="5">Aminotransferase</fullName>
        <ecNumber evidence="5">2.6.1.-</ecNumber>
    </recommendedName>
</protein>
<dbReference type="Gene3D" id="3.40.1010.10">
    <property type="entry name" value="Cobalt-precorrin-4 Transmethylase, Domain 1"/>
    <property type="match status" value="1"/>
</dbReference>
<keyword evidence="2 5" id="KW-0808">Transferase</keyword>
<dbReference type="Pfam" id="PF00590">
    <property type="entry name" value="TP_methylase"/>
    <property type="match status" value="1"/>
</dbReference>
<keyword evidence="3" id="KW-0949">S-adenosyl-L-methionine</keyword>
<dbReference type="FunFam" id="3.40.1010.10:FF:000001">
    <property type="entry name" value="Siroheme synthase"/>
    <property type="match status" value="1"/>
</dbReference>
<evidence type="ECO:0000256" key="1">
    <source>
        <dbReference type="ARBA" id="ARBA00022603"/>
    </source>
</evidence>
<keyword evidence="1 8" id="KW-0489">Methyltransferase</keyword>
<dbReference type="InterPro" id="IPR004838">
    <property type="entry name" value="NHTrfase_class1_PyrdxlP-BS"/>
</dbReference>
<feature type="domain" description="Aminotransferase class I/classII large" evidence="6">
    <location>
        <begin position="53"/>
        <end position="326"/>
    </location>
</feature>
<gene>
    <name evidence="8" type="ORF">CLV35_2282</name>
</gene>
<comment type="cofactor">
    <cofactor evidence="5">
        <name>pyridoxal 5'-phosphate</name>
        <dbReference type="ChEBI" id="CHEBI:597326"/>
    </cofactor>
</comment>
<evidence type="ECO:0000313" key="8">
    <source>
        <dbReference type="EMBL" id="RKS73791.1"/>
    </source>
</evidence>
<dbReference type="CDD" id="cd00609">
    <property type="entry name" value="AAT_like"/>
    <property type="match status" value="1"/>
</dbReference>
<evidence type="ECO:0000313" key="9">
    <source>
        <dbReference type="Proteomes" id="UP000281955"/>
    </source>
</evidence>
<dbReference type="GO" id="GO:0008483">
    <property type="term" value="F:transaminase activity"/>
    <property type="evidence" value="ECO:0007669"/>
    <property type="project" value="UniProtKB-KW"/>
</dbReference>
<dbReference type="InterPro" id="IPR035996">
    <property type="entry name" value="4pyrrol_Methylase_sf"/>
</dbReference>
<dbReference type="InterPro" id="IPR014776">
    <property type="entry name" value="4pyrrole_Mease_sub2"/>
</dbReference>
<dbReference type="NCBIfam" id="NF004790">
    <property type="entry name" value="PRK06136.1"/>
    <property type="match status" value="1"/>
</dbReference>
<dbReference type="InterPro" id="IPR015424">
    <property type="entry name" value="PyrdxlP-dep_Trfase"/>
</dbReference>
<dbReference type="GO" id="GO:0004851">
    <property type="term" value="F:uroporphyrin-III C-methyltransferase activity"/>
    <property type="evidence" value="ECO:0007669"/>
    <property type="project" value="TreeGrafter"/>
</dbReference>
<dbReference type="InParanoid" id="A0A420XNL5"/>
<dbReference type="InterPro" id="IPR050161">
    <property type="entry name" value="Siro_Cobalamin_biosynth"/>
</dbReference>
<dbReference type="InterPro" id="IPR014777">
    <property type="entry name" value="4pyrrole_Mease_sub1"/>
</dbReference>
<dbReference type="AlphaFoldDB" id="A0A420XNL5"/>
<reference evidence="8 9" key="1">
    <citation type="submission" date="2018-10" db="EMBL/GenBank/DDBJ databases">
        <title>Genomic Encyclopedia of Archaeal and Bacterial Type Strains, Phase II (KMG-II): from individual species to whole genera.</title>
        <authorList>
            <person name="Goeker M."/>
        </authorList>
    </citation>
    <scope>NUCLEOTIDE SEQUENCE [LARGE SCALE GENOMIC DNA]</scope>
    <source>
        <strain evidence="8 9">RP-AC37</strain>
    </source>
</reference>
<dbReference type="CDD" id="cd11642">
    <property type="entry name" value="SUMT"/>
    <property type="match status" value="1"/>
</dbReference>
<dbReference type="InterPro" id="IPR004839">
    <property type="entry name" value="Aminotransferase_I/II_large"/>
</dbReference>
<dbReference type="InterPro" id="IPR000878">
    <property type="entry name" value="4pyrrol_Mease"/>
</dbReference>
<evidence type="ECO:0000256" key="5">
    <source>
        <dbReference type="RuleBase" id="RU000481"/>
    </source>
</evidence>
<dbReference type="PANTHER" id="PTHR45790:SF3">
    <property type="entry name" value="S-ADENOSYL-L-METHIONINE-DEPENDENT UROPORPHYRINOGEN III METHYLTRANSFERASE, CHLOROPLASTIC"/>
    <property type="match status" value="1"/>
</dbReference>
<dbReference type="InterPro" id="IPR015421">
    <property type="entry name" value="PyrdxlP-dep_Trfase_major"/>
</dbReference>
<dbReference type="Proteomes" id="UP000281955">
    <property type="component" value="Unassembled WGS sequence"/>
</dbReference>
<organism evidence="8 9">
    <name type="scientific">Motilibacter peucedani</name>
    <dbReference type="NCBI Taxonomy" id="598650"/>
    <lineage>
        <taxon>Bacteria</taxon>
        <taxon>Bacillati</taxon>
        <taxon>Actinomycetota</taxon>
        <taxon>Actinomycetes</taxon>
        <taxon>Motilibacterales</taxon>
        <taxon>Motilibacteraceae</taxon>
        <taxon>Motilibacter</taxon>
    </lineage>
</organism>
<dbReference type="SUPFAM" id="SSF53790">
    <property type="entry name" value="Tetrapyrrole methylase"/>
    <property type="match status" value="1"/>
</dbReference>
<dbReference type="Pfam" id="PF00155">
    <property type="entry name" value="Aminotran_1_2"/>
    <property type="match status" value="1"/>
</dbReference>
<dbReference type="EMBL" id="RBWV01000012">
    <property type="protein sequence ID" value="RKS73791.1"/>
    <property type="molecule type" value="Genomic_DNA"/>
</dbReference>
<evidence type="ECO:0000259" key="7">
    <source>
        <dbReference type="Pfam" id="PF00590"/>
    </source>
</evidence>
<dbReference type="Gene3D" id="3.40.640.10">
    <property type="entry name" value="Type I PLP-dependent aspartate aminotransferase-like (Major domain)"/>
    <property type="match status" value="1"/>
</dbReference>
<evidence type="ECO:0000256" key="3">
    <source>
        <dbReference type="ARBA" id="ARBA00022691"/>
    </source>
</evidence>
<dbReference type="InterPro" id="IPR006366">
    <property type="entry name" value="CobA/CysG_C"/>
</dbReference>
<dbReference type="RefSeq" id="WP_183061931.1">
    <property type="nucleotide sequence ID" value="NZ_RBWV01000012.1"/>
</dbReference>
<feature type="domain" description="Tetrapyrrole methylase" evidence="7">
    <location>
        <begin position="352"/>
        <end position="563"/>
    </location>
</feature>
<evidence type="ECO:0000259" key="6">
    <source>
        <dbReference type="Pfam" id="PF00155"/>
    </source>
</evidence>
<dbReference type="Gene3D" id="3.30.950.10">
    <property type="entry name" value="Methyltransferase, Cobalt-precorrin-4 Transmethylase, Domain 2"/>
    <property type="match status" value="1"/>
</dbReference>
<proteinExistence type="inferred from homology"/>
<evidence type="ECO:0000256" key="4">
    <source>
        <dbReference type="ARBA" id="ARBA00023244"/>
    </source>
</evidence>
<dbReference type="NCBIfam" id="NF005915">
    <property type="entry name" value="PRK07908.1"/>
    <property type="match status" value="1"/>
</dbReference>
<keyword evidence="5" id="KW-0032">Aminotransferase</keyword>
<dbReference type="PANTHER" id="PTHR45790">
    <property type="entry name" value="SIROHEME SYNTHASE-RELATED"/>
    <property type="match status" value="1"/>
</dbReference>
<sequence length="588" mass="60356">MAEDLRHHGDSDAVPGLVDLAVNVRSGGPPPWLRDRLVASLACIDAYPDAGPARAAVARRHGRAPEEVLLTAGAAEAFVLLARALRPAHAVVVHPQFTEPEAALLAAGHEVHRVVLEPPFVLDAALVPDEADLVVVGNPTNPTSVLHPAELLERLCRPGRTVVVDEAFADAVPGEPESLAGRGDLPGLVVVRSLTKTWALAGLRVGYLLADASTVQRLAELQPLWALSTPALAAAVACSSPRALEEADGWARGLADSRDELCRALAGVPGVGVVPDARASFVLLRTPVTDLRARLAAEGFAVRRGETFPGLGPEWVRVAVRGPATNASFAAALHRAVSGQPAAPRPTPVGSVALVGGGPGERGLLTVRGVELLARADVVVADRLAPDVSALLRDGVEVIDASKTPGGRSVPQEQTTAVLVAKALEGKRVVRLKGGDPYVFARGFEERAACLTAGVPVEVVPGVTSALAAPAAGGVPVTHLGLAQEFTVVSGHVAPGDPRSTVDWDALARLNGTLVLLMAVDRLAAIAAALVAGGRDPLTPAAVVSQGTLPGQRSVRTSLAELAATVEREGVRPPAVVVIGAVAGLPEA</sequence>
<name>A0A420XNL5_9ACTN</name>
<keyword evidence="4" id="KW-0627">Porphyrin biosynthesis</keyword>
<dbReference type="GO" id="GO:0032259">
    <property type="term" value="P:methylation"/>
    <property type="evidence" value="ECO:0007669"/>
    <property type="project" value="UniProtKB-KW"/>
</dbReference>
<accession>A0A420XNL5</accession>
<comment type="caution">
    <text evidence="8">The sequence shown here is derived from an EMBL/GenBank/DDBJ whole genome shotgun (WGS) entry which is preliminary data.</text>
</comment>
<dbReference type="GO" id="GO:0030170">
    <property type="term" value="F:pyridoxal phosphate binding"/>
    <property type="evidence" value="ECO:0007669"/>
    <property type="project" value="InterPro"/>
</dbReference>
<comment type="similarity">
    <text evidence="5">Belongs to the class-I pyridoxal-phosphate-dependent aminotransferase family.</text>
</comment>
<dbReference type="InterPro" id="IPR015422">
    <property type="entry name" value="PyrdxlP-dep_Trfase_small"/>
</dbReference>
<keyword evidence="9" id="KW-1185">Reference proteome</keyword>
<dbReference type="PROSITE" id="PS00105">
    <property type="entry name" value="AA_TRANSFER_CLASS_1"/>
    <property type="match status" value="1"/>
</dbReference>
<dbReference type="NCBIfam" id="TIGR01469">
    <property type="entry name" value="cobA_cysG_Cterm"/>
    <property type="match status" value="1"/>
</dbReference>
<evidence type="ECO:0000256" key="2">
    <source>
        <dbReference type="ARBA" id="ARBA00022679"/>
    </source>
</evidence>
<dbReference type="SUPFAM" id="SSF53383">
    <property type="entry name" value="PLP-dependent transferases"/>
    <property type="match status" value="1"/>
</dbReference>